<keyword evidence="2" id="KW-1185">Reference proteome</keyword>
<comment type="caution">
    <text evidence="1">The sequence shown here is derived from an EMBL/GenBank/DDBJ whole genome shotgun (WGS) entry which is preliminary data.</text>
</comment>
<evidence type="ECO:0000313" key="2">
    <source>
        <dbReference type="Proteomes" id="UP001500575"/>
    </source>
</evidence>
<organism evidence="1 2">
    <name type="scientific">Nocardioides bigeumensis</name>
    <dbReference type="NCBI Taxonomy" id="433657"/>
    <lineage>
        <taxon>Bacteria</taxon>
        <taxon>Bacillati</taxon>
        <taxon>Actinomycetota</taxon>
        <taxon>Actinomycetes</taxon>
        <taxon>Propionibacteriales</taxon>
        <taxon>Nocardioidaceae</taxon>
        <taxon>Nocardioides</taxon>
    </lineage>
</organism>
<evidence type="ECO:0000313" key="1">
    <source>
        <dbReference type="EMBL" id="GAA2125527.1"/>
    </source>
</evidence>
<gene>
    <name evidence="1" type="ORF">GCM10009843_23320</name>
</gene>
<proteinExistence type="predicted"/>
<sequence>MWQQSPDAGDPTGSRQIFDLMDDLEAQAEAAYDLERHIDLADRSRAEYAAVTLASRLAASVGGDVALHVTGVGAVAGRLDRVGPDWCAVSINKGAPGLPRQDWVLSLGAIALVRGASERSLPEVAWSPVAKLGLGSALRQLAEDGRRCVVRLRDGAAHDVVLHRVGADFVEAQTGAGRLLVACSALAGVHSTSEASRSG</sequence>
<protein>
    <submittedName>
        <fullName evidence="1">Uncharacterized protein</fullName>
    </submittedName>
</protein>
<accession>A0ABN2YEF5</accession>
<dbReference type="EMBL" id="BAAAQQ010000011">
    <property type="protein sequence ID" value="GAA2125527.1"/>
    <property type="molecule type" value="Genomic_DNA"/>
</dbReference>
<reference evidence="1 2" key="1">
    <citation type="journal article" date="2019" name="Int. J. Syst. Evol. Microbiol.">
        <title>The Global Catalogue of Microorganisms (GCM) 10K type strain sequencing project: providing services to taxonomists for standard genome sequencing and annotation.</title>
        <authorList>
            <consortium name="The Broad Institute Genomics Platform"/>
            <consortium name="The Broad Institute Genome Sequencing Center for Infectious Disease"/>
            <person name="Wu L."/>
            <person name="Ma J."/>
        </authorList>
    </citation>
    <scope>NUCLEOTIDE SEQUENCE [LARGE SCALE GENOMIC DNA]</scope>
    <source>
        <strain evidence="1 2">JCM 16021</strain>
    </source>
</reference>
<dbReference type="Proteomes" id="UP001500575">
    <property type="component" value="Unassembled WGS sequence"/>
</dbReference>
<name>A0ABN2YEF5_9ACTN</name>